<dbReference type="InterPro" id="IPR003776">
    <property type="entry name" value="YcaO-like_dom"/>
</dbReference>
<dbReference type="EMBL" id="PRLL01000015">
    <property type="protein sequence ID" value="RYC73378.1"/>
    <property type="molecule type" value="Genomic_DNA"/>
</dbReference>
<reference evidence="2 3" key="2">
    <citation type="journal article" date="2020" name="Cell Rep.">
        <title>Acquisition and Adaptation of Ultra-small Parasitic Reduced Genome Bacteria to Mammalian Hosts.</title>
        <authorList>
            <person name="McLean J.S."/>
            <person name="Bor B."/>
            <person name="Kerns K.A."/>
            <person name="Liu Q."/>
            <person name="To T.T."/>
            <person name="Solden L."/>
            <person name="Hendrickson E.L."/>
            <person name="Wrighton K."/>
            <person name="Shi W."/>
            <person name="He X."/>
        </authorList>
    </citation>
    <scope>NUCLEOTIDE SEQUENCE [LARGE SCALE GENOMIC DNA]</scope>
    <source>
        <strain evidence="2 3">TM7_KMM_G3_1_HOT_351</strain>
    </source>
</reference>
<evidence type="ECO:0000313" key="3">
    <source>
        <dbReference type="Proteomes" id="UP001191004"/>
    </source>
</evidence>
<evidence type="ECO:0000313" key="2">
    <source>
        <dbReference type="EMBL" id="RYC73378.1"/>
    </source>
</evidence>
<name>A0ABY0FJQ1_9BACT</name>
<dbReference type="InterPro" id="IPR020051">
    <property type="entry name" value="SagB-type_dehydrogenase"/>
</dbReference>
<dbReference type="InterPro" id="IPR052544">
    <property type="entry name" value="Bacteriocin_Proc_Enz"/>
</dbReference>
<dbReference type="PANTHER" id="PTHR43745:SF2">
    <property type="entry name" value="NITROREDUCTASE MJ1384-RELATED"/>
    <property type="match status" value="1"/>
</dbReference>
<gene>
    <name evidence="2" type="ORF">G3KMM_00424</name>
</gene>
<dbReference type="Gene3D" id="3.40.109.10">
    <property type="entry name" value="NADH Oxidase"/>
    <property type="match status" value="1"/>
</dbReference>
<dbReference type="Pfam" id="PF02624">
    <property type="entry name" value="YcaO"/>
    <property type="match status" value="1"/>
</dbReference>
<organism evidence="2 3">
    <name type="scientific">Candidatus Nanosyncoccus nanoralicus</name>
    <dbReference type="NCBI Taxonomy" id="2171996"/>
    <lineage>
        <taxon>Bacteria</taxon>
        <taxon>Candidatus Saccharimonadota</taxon>
        <taxon>Candidatus Nanosyncoccalia</taxon>
        <taxon>Candidatus Nanosyncoccales</taxon>
        <taxon>Candidatus Nanosyncoccaceae</taxon>
        <taxon>Candidatus Nanosyncoccus</taxon>
    </lineage>
</organism>
<proteinExistence type="predicted"/>
<dbReference type="InterPro" id="IPR000415">
    <property type="entry name" value="Nitroreductase-like"/>
</dbReference>
<sequence>MKKDFAPILVVPAVPHEGGIRFLYRKDQIDIGPEMAEELWKILKFCNGYNTTELIAELSSVSLDEVSEVLSELVELELVVDSREQYLHFHRIRNYPTGFNCNLSQDEVAEYSASPRRSAKSGEVHSFEKDENTFFTSILKKRRSYRNFSDKKLTLKQVGNLCHFAYFIKDHVVPSGGALYPLRIYVLAEKDQDGFKAGYYEYDAENDTLILFNSEVDEIQLKYCFNQEEMPFRSSVQIVIAADLKRQPFKYANRGYTLTQIEVGHVAQNISLYCAEQGLGSCEMGGVQDEPLKRELELEDDIWPIISIPIGYPLDTEAEPFNKIRYVEENVGESKPVEKIWIKVFGDDGSFFGATTTYHDECGNEQYAGATSPSYADAVFKATVEGYERFLSSQVRSDYFGEASNLKSWLHPYDYFPLTKEQAEKCGVSYFTKDLLISWTLGRKFDGTEVYIPSDIIYYGQKTSKNRIYFGHSSGIAAYDNYKEAEERALVELIERDALMRNWYSHESPNIIAENILPIHVRKRISHWQKQNRKITILEMPSEYGWVFEAIVVSNKYPFFVSGAAATIKKVNIPDTINKALQEAEYNLLLCINYPDNSEINPKLVSTPTDHGKVYHTGKYVGMLSWLWSGRKTEYFAENAEWGIEALKKHLDVTTVDLSNPTYKLSVVRVLSPKLLQINFGFYSAHYDRLDLVVNEKSLAMPHYFA</sequence>
<dbReference type="Gene3D" id="3.30.160.660">
    <property type="match status" value="1"/>
</dbReference>
<dbReference type="PROSITE" id="PS51664">
    <property type="entry name" value="YCAO"/>
    <property type="match status" value="1"/>
</dbReference>
<dbReference type="Pfam" id="PF00881">
    <property type="entry name" value="Nitroreductase"/>
    <property type="match status" value="1"/>
</dbReference>
<dbReference type="CDD" id="cd02142">
    <property type="entry name" value="McbC_SagB-like_oxidoreductase"/>
    <property type="match status" value="1"/>
</dbReference>
<feature type="domain" description="YcaO" evidence="1">
    <location>
        <begin position="370"/>
        <end position="706"/>
    </location>
</feature>
<dbReference type="Proteomes" id="UP001191004">
    <property type="component" value="Unassembled WGS sequence"/>
</dbReference>
<dbReference type="PANTHER" id="PTHR43745">
    <property type="entry name" value="NITROREDUCTASE MJ1384-RELATED"/>
    <property type="match status" value="1"/>
</dbReference>
<dbReference type="Gene3D" id="3.30.40.250">
    <property type="match status" value="1"/>
</dbReference>
<reference evidence="2 3" key="1">
    <citation type="journal article" date="2018" name="bioRxiv">
        <title>Evidence of independent acquisition and adaption of ultra-small bacteria to human hosts across the highly diverse yet reduced genomes of the phylum Saccharibacteria.</title>
        <authorList>
            <person name="McLean J.S."/>
            <person name="Bor B."/>
            <person name="To T.T."/>
            <person name="Liu Q."/>
            <person name="Kearns K.A."/>
            <person name="Solden L.M."/>
            <person name="Wrighton K.C."/>
            <person name="He X."/>
            <person name="Shi W."/>
        </authorList>
    </citation>
    <scope>NUCLEOTIDE SEQUENCE [LARGE SCALE GENOMIC DNA]</scope>
    <source>
        <strain evidence="2 3">TM7_KMM_G3_1_HOT_351</strain>
    </source>
</reference>
<dbReference type="RefSeq" id="WP_129604947.1">
    <property type="nucleotide sequence ID" value="NZ_PRLL01000015.1"/>
</dbReference>
<dbReference type="Gene3D" id="3.30.1330.230">
    <property type="match status" value="1"/>
</dbReference>
<dbReference type="NCBIfam" id="TIGR03605">
    <property type="entry name" value="antibiot_sagB"/>
    <property type="match status" value="1"/>
</dbReference>
<keyword evidence="3" id="KW-1185">Reference proteome</keyword>
<evidence type="ECO:0000259" key="1">
    <source>
        <dbReference type="PROSITE" id="PS51664"/>
    </source>
</evidence>
<dbReference type="InterPro" id="IPR029479">
    <property type="entry name" value="Nitroreductase"/>
</dbReference>
<accession>A0ABY0FJQ1</accession>
<protein>
    <recommendedName>
        <fullName evidence="1">YcaO domain-containing protein</fullName>
    </recommendedName>
</protein>
<comment type="caution">
    <text evidence="2">The sequence shown here is derived from an EMBL/GenBank/DDBJ whole genome shotgun (WGS) entry which is preliminary data.</text>
</comment>
<dbReference type="SUPFAM" id="SSF55469">
    <property type="entry name" value="FMN-dependent nitroreductase-like"/>
    <property type="match status" value="1"/>
</dbReference>